<dbReference type="InterPro" id="IPR037185">
    <property type="entry name" value="EmrE-like"/>
</dbReference>
<dbReference type="RefSeq" id="WP_089294749.1">
    <property type="nucleotide sequence ID" value="NZ_BOMU01000046.1"/>
</dbReference>
<dbReference type="SUPFAM" id="SSF103481">
    <property type="entry name" value="Multidrug resistance efflux transporter EmrE"/>
    <property type="match status" value="1"/>
</dbReference>
<dbReference type="GO" id="GO:0005886">
    <property type="term" value="C:plasma membrane"/>
    <property type="evidence" value="ECO:0007669"/>
    <property type="project" value="UniProtKB-SubCell"/>
</dbReference>
<reference evidence="9 10" key="1">
    <citation type="submission" date="2017-06" db="EMBL/GenBank/DDBJ databases">
        <authorList>
            <person name="Kim H.J."/>
            <person name="Triplett B.A."/>
        </authorList>
    </citation>
    <scope>NUCLEOTIDE SEQUENCE [LARGE SCALE GENOMIC DNA]</scope>
    <source>
        <strain evidence="9 10">DSM 43151</strain>
    </source>
</reference>
<evidence type="ECO:0000256" key="2">
    <source>
        <dbReference type="ARBA" id="ARBA00022448"/>
    </source>
</evidence>
<dbReference type="AlphaFoldDB" id="A0A239AA32"/>
<evidence type="ECO:0000256" key="1">
    <source>
        <dbReference type="ARBA" id="ARBA00004651"/>
    </source>
</evidence>
<keyword evidence="4 7" id="KW-0812">Transmembrane</keyword>
<dbReference type="OrthoDB" id="3175079at2"/>
<feature type="transmembrane region" description="Helical" evidence="8">
    <location>
        <begin position="85"/>
        <end position="103"/>
    </location>
</feature>
<evidence type="ECO:0000256" key="8">
    <source>
        <dbReference type="SAM" id="Phobius"/>
    </source>
</evidence>
<accession>A0A239AA32</accession>
<dbReference type="FunFam" id="1.10.3730.20:FF:000001">
    <property type="entry name" value="Quaternary ammonium compound resistance transporter SugE"/>
    <property type="match status" value="1"/>
</dbReference>
<feature type="transmembrane region" description="Helical" evidence="8">
    <location>
        <begin position="57"/>
        <end position="79"/>
    </location>
</feature>
<organism evidence="9 10">
    <name type="scientific">Actinoplanes regularis</name>
    <dbReference type="NCBI Taxonomy" id="52697"/>
    <lineage>
        <taxon>Bacteria</taxon>
        <taxon>Bacillati</taxon>
        <taxon>Actinomycetota</taxon>
        <taxon>Actinomycetes</taxon>
        <taxon>Micromonosporales</taxon>
        <taxon>Micromonosporaceae</taxon>
        <taxon>Actinoplanes</taxon>
    </lineage>
</organism>
<evidence type="ECO:0000256" key="7">
    <source>
        <dbReference type="RuleBase" id="RU003942"/>
    </source>
</evidence>
<dbReference type="Pfam" id="PF00893">
    <property type="entry name" value="Multi_Drug_Res"/>
    <property type="match status" value="1"/>
</dbReference>
<evidence type="ECO:0000256" key="5">
    <source>
        <dbReference type="ARBA" id="ARBA00022989"/>
    </source>
</evidence>
<dbReference type="InterPro" id="IPR000390">
    <property type="entry name" value="Small_drug/metabolite_transptr"/>
</dbReference>
<evidence type="ECO:0000313" key="10">
    <source>
        <dbReference type="Proteomes" id="UP000198415"/>
    </source>
</evidence>
<dbReference type="GO" id="GO:0022857">
    <property type="term" value="F:transmembrane transporter activity"/>
    <property type="evidence" value="ECO:0007669"/>
    <property type="project" value="InterPro"/>
</dbReference>
<proteinExistence type="inferred from homology"/>
<keyword evidence="2" id="KW-0813">Transport</keyword>
<dbReference type="InterPro" id="IPR045324">
    <property type="entry name" value="Small_multidrug_res"/>
</dbReference>
<protein>
    <submittedName>
        <fullName evidence="9">Small multidrug resistance pump</fullName>
    </submittedName>
</protein>
<dbReference type="PANTHER" id="PTHR30561">
    <property type="entry name" value="SMR FAMILY PROTON-DEPENDENT DRUG EFFLUX TRANSPORTER SUGE"/>
    <property type="match status" value="1"/>
</dbReference>
<evidence type="ECO:0000313" key="9">
    <source>
        <dbReference type="EMBL" id="SNR92379.1"/>
    </source>
</evidence>
<keyword evidence="10" id="KW-1185">Reference proteome</keyword>
<name>A0A239AA32_9ACTN</name>
<dbReference type="PANTHER" id="PTHR30561:SF1">
    <property type="entry name" value="MULTIDRUG TRANSPORTER EMRE"/>
    <property type="match status" value="1"/>
</dbReference>
<evidence type="ECO:0000256" key="4">
    <source>
        <dbReference type="ARBA" id="ARBA00022692"/>
    </source>
</evidence>
<gene>
    <name evidence="9" type="ORF">SAMN06264365_107178</name>
</gene>
<comment type="subcellular location">
    <subcellularLocation>
        <location evidence="1 7">Cell membrane</location>
        <topology evidence="1 7">Multi-pass membrane protein</topology>
    </subcellularLocation>
</comment>
<sequence>MPYFLLALAIAAELLATSMMKATDGFTRLWPTLAVLAGYAISFIALAQAVKGGLQVGVAYAIWSAVGTAAIVVIAALFLDEPVTLAKVGGIALIIAGVVMLNLTGAQAH</sequence>
<evidence type="ECO:0000256" key="6">
    <source>
        <dbReference type="ARBA" id="ARBA00023136"/>
    </source>
</evidence>
<keyword evidence="6 8" id="KW-0472">Membrane</keyword>
<dbReference type="EMBL" id="FZNR01000007">
    <property type="protein sequence ID" value="SNR92379.1"/>
    <property type="molecule type" value="Genomic_DNA"/>
</dbReference>
<keyword evidence="3" id="KW-1003">Cell membrane</keyword>
<comment type="similarity">
    <text evidence="7">Belongs to the drug/metabolite transporter (DMT) superfamily. Small multidrug resistance (SMR) (TC 2.A.7.1) family.</text>
</comment>
<dbReference type="Proteomes" id="UP000198415">
    <property type="component" value="Unassembled WGS sequence"/>
</dbReference>
<dbReference type="Gene3D" id="1.10.3730.20">
    <property type="match status" value="1"/>
</dbReference>
<feature type="transmembrane region" description="Helical" evidence="8">
    <location>
        <begin position="30"/>
        <end position="50"/>
    </location>
</feature>
<evidence type="ECO:0000256" key="3">
    <source>
        <dbReference type="ARBA" id="ARBA00022475"/>
    </source>
</evidence>
<keyword evidence="5 8" id="KW-1133">Transmembrane helix</keyword>